<keyword evidence="10" id="KW-1185">Reference proteome</keyword>
<name>A0A6N4SX87_CYTH3</name>
<organism evidence="9 10">
    <name type="scientific">Cytophaga hutchinsonii (strain ATCC 33406 / DSM 1761 / CIP 103989 / NBRC 15051 / NCIMB 9469 / D465)</name>
    <dbReference type="NCBI Taxonomy" id="269798"/>
    <lineage>
        <taxon>Bacteria</taxon>
        <taxon>Pseudomonadati</taxon>
        <taxon>Bacteroidota</taxon>
        <taxon>Cytophagia</taxon>
        <taxon>Cytophagales</taxon>
        <taxon>Cytophagaceae</taxon>
        <taxon>Cytophaga</taxon>
    </lineage>
</organism>
<reference evidence="9 10" key="1">
    <citation type="journal article" date="2007" name="Appl. Environ. Microbiol.">
        <title>Genome sequence of the cellulolytic gliding bacterium Cytophaga hutchinsonii.</title>
        <authorList>
            <person name="Xie G."/>
            <person name="Bruce D.C."/>
            <person name="Challacombe J.F."/>
            <person name="Chertkov O."/>
            <person name="Detter J.C."/>
            <person name="Gilna P."/>
            <person name="Han C.S."/>
            <person name="Lucas S."/>
            <person name="Misra M."/>
            <person name="Myers G.L."/>
            <person name="Richardson P."/>
            <person name="Tapia R."/>
            <person name="Thayer N."/>
            <person name="Thompson L.S."/>
            <person name="Brettin T.S."/>
            <person name="Henrissat B."/>
            <person name="Wilson D.B."/>
            <person name="McBride M.J."/>
        </authorList>
    </citation>
    <scope>NUCLEOTIDE SEQUENCE [LARGE SCALE GENOMIC DNA]</scope>
    <source>
        <strain evidence="10">ATCC 33406 / DSM 1761 / CIP 103989 / NBRC 15051 / NCIMB 9469 / D465</strain>
    </source>
</reference>
<evidence type="ECO:0000313" key="9">
    <source>
        <dbReference type="EMBL" id="ABG60884.1"/>
    </source>
</evidence>
<evidence type="ECO:0000313" key="10">
    <source>
        <dbReference type="Proteomes" id="UP000001822"/>
    </source>
</evidence>
<dbReference type="SUPFAM" id="SSF54534">
    <property type="entry name" value="FKBP-like"/>
    <property type="match status" value="2"/>
</dbReference>
<keyword evidence="4 5" id="KW-0413">Isomerase</keyword>
<dbReference type="GO" id="GO:0000785">
    <property type="term" value="C:chromatin"/>
    <property type="evidence" value="ECO:0007669"/>
    <property type="project" value="TreeGrafter"/>
</dbReference>
<dbReference type="PANTHER" id="PTHR43811:SF19">
    <property type="entry name" value="39 KDA FK506-BINDING NUCLEAR PROTEIN"/>
    <property type="match status" value="1"/>
</dbReference>
<comment type="catalytic activity">
    <reaction evidence="1 5 6">
        <text>[protein]-peptidylproline (omega=180) = [protein]-peptidylproline (omega=0)</text>
        <dbReference type="Rhea" id="RHEA:16237"/>
        <dbReference type="Rhea" id="RHEA-COMP:10747"/>
        <dbReference type="Rhea" id="RHEA-COMP:10748"/>
        <dbReference type="ChEBI" id="CHEBI:83833"/>
        <dbReference type="ChEBI" id="CHEBI:83834"/>
        <dbReference type="EC" id="5.2.1.8"/>
    </reaction>
</comment>
<evidence type="ECO:0000256" key="1">
    <source>
        <dbReference type="ARBA" id="ARBA00000971"/>
    </source>
</evidence>
<dbReference type="RefSeq" id="WP_011586989.1">
    <property type="nucleotide sequence ID" value="NC_008255.1"/>
</dbReference>
<dbReference type="Pfam" id="PF00254">
    <property type="entry name" value="FKBP_C"/>
    <property type="match status" value="1"/>
</dbReference>
<dbReference type="AlphaFoldDB" id="A0A6N4SX87"/>
<dbReference type="PROSITE" id="PS50059">
    <property type="entry name" value="FKBP_PPIASE"/>
    <property type="match status" value="1"/>
</dbReference>
<dbReference type="InterPro" id="IPR046357">
    <property type="entry name" value="PPIase_dom_sf"/>
</dbReference>
<protein>
    <recommendedName>
        <fullName evidence="6">Peptidyl-prolyl cis-trans isomerase</fullName>
        <ecNumber evidence="6">5.2.1.8</ecNumber>
    </recommendedName>
</protein>
<dbReference type="PANTHER" id="PTHR43811">
    <property type="entry name" value="FKBP-TYPE PEPTIDYL-PROLYL CIS-TRANS ISOMERASE FKPA"/>
    <property type="match status" value="1"/>
</dbReference>
<keyword evidence="7" id="KW-0732">Signal</keyword>
<evidence type="ECO:0000259" key="8">
    <source>
        <dbReference type="PROSITE" id="PS50059"/>
    </source>
</evidence>
<feature type="chain" id="PRO_5026891816" description="Peptidyl-prolyl cis-trans isomerase" evidence="7">
    <location>
        <begin position="21"/>
        <end position="305"/>
    </location>
</feature>
<evidence type="ECO:0000256" key="3">
    <source>
        <dbReference type="ARBA" id="ARBA00023110"/>
    </source>
</evidence>
<dbReference type="OrthoDB" id="9814548at2"/>
<sequence length="305" mass="33433">MNRISIFLFLFCACILNVYAQNKKTPATGKAEPSYLKTASGLEYKIIKEGPGNQRPEQGGYISFWFQLQTLQDSIIDSQFGDPNPVGIPTQEALHKPGIEEGFLLLTEGDSAVFLLNADSLYINSFHQKRPDYLKPQSKVKMIVKMGTVYSKQFVDSVMAQQKIAMAEQSKGETDVYTKDSIAIQNYLKQNHLSGVATPGGAYVVILEKSTFSKADLKAGEDVQTTYIGSLLSNGSVFDKSAPGDYFKFRLGSGQVIQGWDQGFLKLKHGDKALILIPSRLAYGTRGAGGSIPPNAPLVFEVQVK</sequence>
<dbReference type="Gene3D" id="3.10.50.40">
    <property type="match status" value="2"/>
</dbReference>
<dbReference type="EMBL" id="CP000383">
    <property type="protein sequence ID" value="ABG60884.1"/>
    <property type="molecule type" value="Genomic_DNA"/>
</dbReference>
<evidence type="ECO:0000256" key="2">
    <source>
        <dbReference type="ARBA" id="ARBA00006577"/>
    </source>
</evidence>
<dbReference type="EC" id="5.2.1.8" evidence="6"/>
<feature type="domain" description="PPIase FKBP-type" evidence="8">
    <location>
        <begin position="220"/>
        <end position="305"/>
    </location>
</feature>
<dbReference type="Proteomes" id="UP000001822">
    <property type="component" value="Chromosome"/>
</dbReference>
<accession>A0A6N4SX87</accession>
<proteinExistence type="inferred from homology"/>
<evidence type="ECO:0000256" key="7">
    <source>
        <dbReference type="SAM" id="SignalP"/>
    </source>
</evidence>
<keyword evidence="3 5" id="KW-0697">Rotamase</keyword>
<evidence type="ECO:0000256" key="6">
    <source>
        <dbReference type="RuleBase" id="RU003915"/>
    </source>
</evidence>
<evidence type="ECO:0000256" key="5">
    <source>
        <dbReference type="PROSITE-ProRule" id="PRU00277"/>
    </source>
</evidence>
<feature type="signal peptide" evidence="7">
    <location>
        <begin position="1"/>
        <end position="20"/>
    </location>
</feature>
<dbReference type="GO" id="GO:0003755">
    <property type="term" value="F:peptidyl-prolyl cis-trans isomerase activity"/>
    <property type="evidence" value="ECO:0007669"/>
    <property type="project" value="UniProtKB-UniRule"/>
</dbReference>
<dbReference type="KEGG" id="chu:CHU_3651"/>
<dbReference type="InterPro" id="IPR001179">
    <property type="entry name" value="PPIase_FKBP_dom"/>
</dbReference>
<gene>
    <name evidence="9" type="ordered locus">CHU_3651</name>
</gene>
<comment type="similarity">
    <text evidence="2 6">Belongs to the FKBP-type PPIase family.</text>
</comment>
<evidence type="ECO:0000256" key="4">
    <source>
        <dbReference type="ARBA" id="ARBA00023235"/>
    </source>
</evidence>